<evidence type="ECO:0000256" key="7">
    <source>
        <dbReference type="SAM" id="SignalP"/>
    </source>
</evidence>
<dbReference type="InterPro" id="IPR036470">
    <property type="entry name" value="Elicitin_sf"/>
</dbReference>
<dbReference type="InterPro" id="IPR002200">
    <property type="entry name" value="Elicitin"/>
</dbReference>
<dbReference type="Pfam" id="PF00964">
    <property type="entry name" value="Elicitin"/>
    <property type="match status" value="1"/>
</dbReference>
<comment type="caution">
    <text evidence="8">The sequence shown here is derived from an EMBL/GenBank/DDBJ whole genome shotgun (WGS) entry which is preliminary data.</text>
</comment>
<proteinExistence type="inferred from homology"/>
<dbReference type="GO" id="GO:0005576">
    <property type="term" value="C:extracellular region"/>
    <property type="evidence" value="ECO:0007669"/>
    <property type="project" value="UniProtKB-SubCell"/>
</dbReference>
<evidence type="ECO:0000313" key="8">
    <source>
        <dbReference type="EMBL" id="OWZ18781.1"/>
    </source>
</evidence>
<evidence type="ECO:0000256" key="2">
    <source>
        <dbReference type="ARBA" id="ARBA00009544"/>
    </source>
</evidence>
<dbReference type="PRINTS" id="PR00948">
    <property type="entry name" value="ELICITIN"/>
</dbReference>
<keyword evidence="7" id="KW-0732">Signal</keyword>
<feature type="chain" id="PRO_5012668908" description="Elicitin" evidence="7">
    <location>
        <begin position="21"/>
        <end position="120"/>
    </location>
</feature>
<sequence length="120" mass="12828">MNLTGLLVVTVAALVGSTNAAKCSILQQTSAYATLASLLSEKSFKTCSKVSGYSMISAKKLPTAKQMKVMCASTPCKTMIKKIVSLNPPNCDLKVPTSGLVLNVYDMAHDFSYDCKKLKV</sequence>
<evidence type="ECO:0000313" key="9">
    <source>
        <dbReference type="Proteomes" id="UP000198211"/>
    </source>
</evidence>
<dbReference type="SUPFAM" id="SSF48647">
    <property type="entry name" value="Fungal elicitin"/>
    <property type="match status" value="1"/>
</dbReference>
<evidence type="ECO:0000256" key="4">
    <source>
        <dbReference type="ARBA" id="ARBA00022978"/>
    </source>
</evidence>
<dbReference type="Proteomes" id="UP000198211">
    <property type="component" value="Unassembled WGS sequence"/>
</dbReference>
<organism evidence="8 9">
    <name type="scientific">Phytophthora megakarya</name>
    <dbReference type="NCBI Taxonomy" id="4795"/>
    <lineage>
        <taxon>Eukaryota</taxon>
        <taxon>Sar</taxon>
        <taxon>Stramenopiles</taxon>
        <taxon>Oomycota</taxon>
        <taxon>Peronosporomycetes</taxon>
        <taxon>Peronosporales</taxon>
        <taxon>Peronosporaceae</taxon>
        <taxon>Phytophthora</taxon>
    </lineage>
</organism>
<keyword evidence="9" id="KW-1185">Reference proteome</keyword>
<comment type="similarity">
    <text evidence="2 6">Belongs to the elicitin family.</text>
</comment>
<comment type="function">
    <text evidence="6">Induces local and distal defense responses (incompatible hypersensitive reaction) in plants from the solanaceae and cruciferae families. Elicits leaf necrosis and causes the accumulation of pathogenesis-related proteins. Might interact with the lipidic molecules of the plasma membrane.</text>
</comment>
<dbReference type="SMART" id="SM01187">
    <property type="entry name" value="Elicitin"/>
    <property type="match status" value="1"/>
</dbReference>
<dbReference type="EMBL" id="NBNE01000537">
    <property type="protein sequence ID" value="OWZ18781.1"/>
    <property type="molecule type" value="Genomic_DNA"/>
</dbReference>
<name>A0A225WM99_9STRA</name>
<evidence type="ECO:0000256" key="3">
    <source>
        <dbReference type="ARBA" id="ARBA00022525"/>
    </source>
</evidence>
<evidence type="ECO:0000256" key="5">
    <source>
        <dbReference type="ARBA" id="ARBA00023157"/>
    </source>
</evidence>
<feature type="signal peptide" evidence="7">
    <location>
        <begin position="1"/>
        <end position="20"/>
    </location>
</feature>
<keyword evidence="3 6" id="KW-0964">Secreted</keyword>
<dbReference type="GO" id="GO:0052040">
    <property type="term" value="P:symbiont-mediated perturbation of host programmed cell death"/>
    <property type="evidence" value="ECO:0007669"/>
    <property type="project" value="UniProtKB-UniRule"/>
</dbReference>
<reference evidence="9" key="1">
    <citation type="submission" date="2017-03" db="EMBL/GenBank/DDBJ databases">
        <title>Phytopthora megakarya and P. palmivora, two closely related causual agents of cacao black pod achieved similar genome size and gene model numbers by different mechanisms.</title>
        <authorList>
            <person name="Ali S."/>
            <person name="Shao J."/>
            <person name="Larry D.J."/>
            <person name="Kronmiller B."/>
            <person name="Shen D."/>
            <person name="Strem M.D."/>
            <person name="Melnick R.L."/>
            <person name="Guiltinan M.J."/>
            <person name="Tyler B.M."/>
            <person name="Meinhardt L.W."/>
            <person name="Bailey B.A."/>
        </authorList>
    </citation>
    <scope>NUCLEOTIDE SEQUENCE [LARGE SCALE GENOMIC DNA]</scope>
    <source>
        <strain evidence="9">zdho120</strain>
    </source>
</reference>
<accession>A0A225WM99</accession>
<keyword evidence="4 6" id="KW-0928">Hypersensitive response elicitation</keyword>
<dbReference type="Gene3D" id="1.10.239.10">
    <property type="entry name" value="Elicitin domain"/>
    <property type="match status" value="1"/>
</dbReference>
<dbReference type="AlphaFoldDB" id="A0A225WM99"/>
<comment type="subcellular location">
    <subcellularLocation>
        <location evidence="1 6">Secreted</location>
    </subcellularLocation>
</comment>
<keyword evidence="5 6" id="KW-1015">Disulfide bond</keyword>
<gene>
    <name evidence="8" type="ORF">PHMEG_0007064</name>
</gene>
<dbReference type="OrthoDB" id="118103at2759"/>
<evidence type="ECO:0000256" key="1">
    <source>
        <dbReference type="ARBA" id="ARBA00004613"/>
    </source>
</evidence>
<protein>
    <recommendedName>
        <fullName evidence="6">Elicitin</fullName>
    </recommendedName>
</protein>
<evidence type="ECO:0000256" key="6">
    <source>
        <dbReference type="RuleBase" id="RU368111"/>
    </source>
</evidence>